<dbReference type="Proteomes" id="UP001501009">
    <property type="component" value="Unassembled WGS sequence"/>
</dbReference>
<sequence>MSSTPSRRTTTFRAQSGCYVTHDHGVYARVSPIPGIVAAWKRDLPYDTETPVLLSASTAAGQDKSDVHGRVRALYDHHTVLSDAWNPEVTDVVEFGISHPCSAFDRWPEYLVTNDHGDVIDVWRTDFRRSSIDTMLNESARKAAHAR</sequence>
<keyword evidence="3" id="KW-1185">Reference proteome</keyword>
<organism evidence="2 3">
    <name type="scientific">Streptomyces coacervatus</name>
    <dbReference type="NCBI Taxonomy" id="647381"/>
    <lineage>
        <taxon>Bacteria</taxon>
        <taxon>Bacillati</taxon>
        <taxon>Actinomycetota</taxon>
        <taxon>Actinomycetes</taxon>
        <taxon>Kitasatosporales</taxon>
        <taxon>Streptomycetaceae</taxon>
        <taxon>Streptomyces</taxon>
    </lineage>
</organism>
<evidence type="ECO:0000313" key="3">
    <source>
        <dbReference type="Proteomes" id="UP001501009"/>
    </source>
</evidence>
<reference evidence="3" key="1">
    <citation type="journal article" date="2019" name="Int. J. Syst. Evol. Microbiol.">
        <title>The Global Catalogue of Microorganisms (GCM) 10K type strain sequencing project: providing services to taxonomists for standard genome sequencing and annotation.</title>
        <authorList>
            <consortium name="The Broad Institute Genomics Platform"/>
            <consortium name="The Broad Institute Genome Sequencing Center for Infectious Disease"/>
            <person name="Wu L."/>
            <person name="Ma J."/>
        </authorList>
    </citation>
    <scope>NUCLEOTIDE SEQUENCE [LARGE SCALE GENOMIC DNA]</scope>
    <source>
        <strain evidence="3">JCM 17138</strain>
    </source>
</reference>
<dbReference type="EMBL" id="BAABDE010000020">
    <property type="protein sequence ID" value="GAA3809110.1"/>
    <property type="molecule type" value="Genomic_DNA"/>
</dbReference>
<name>A0ABP7I3P3_9ACTN</name>
<proteinExistence type="predicted"/>
<protein>
    <recommendedName>
        <fullName evidence="1">D-serine dehydratase-like domain-containing protein</fullName>
    </recommendedName>
</protein>
<accession>A0ABP7I3P3</accession>
<evidence type="ECO:0000259" key="1">
    <source>
        <dbReference type="SMART" id="SM01119"/>
    </source>
</evidence>
<dbReference type="Gene3D" id="2.40.37.20">
    <property type="entry name" value="D-serine dehydratase-like domain"/>
    <property type="match status" value="1"/>
</dbReference>
<dbReference type="SMART" id="SM01119">
    <property type="entry name" value="D-ser_dehydrat"/>
    <property type="match status" value="1"/>
</dbReference>
<dbReference type="Pfam" id="PF14031">
    <property type="entry name" value="D-ser_dehydrat"/>
    <property type="match status" value="1"/>
</dbReference>
<comment type="caution">
    <text evidence="2">The sequence shown here is derived from an EMBL/GenBank/DDBJ whole genome shotgun (WGS) entry which is preliminary data.</text>
</comment>
<dbReference type="InterPro" id="IPR042208">
    <property type="entry name" value="D-ser_dehydrat-like_sf"/>
</dbReference>
<gene>
    <name evidence="2" type="ORF">GCM10022403_048970</name>
</gene>
<evidence type="ECO:0000313" key="2">
    <source>
        <dbReference type="EMBL" id="GAA3809110.1"/>
    </source>
</evidence>
<feature type="domain" description="D-serine dehydratase-like" evidence="1">
    <location>
        <begin position="26"/>
        <end position="114"/>
    </location>
</feature>
<dbReference type="InterPro" id="IPR026956">
    <property type="entry name" value="D-ser_dehydrat-like_dom"/>
</dbReference>